<dbReference type="Gene3D" id="1.20.1250.20">
    <property type="entry name" value="MFS general substrate transporter like domains"/>
    <property type="match status" value="2"/>
</dbReference>
<evidence type="ECO:0000259" key="6">
    <source>
        <dbReference type="PROSITE" id="PS50850"/>
    </source>
</evidence>
<feature type="transmembrane region" description="Helical" evidence="5">
    <location>
        <begin position="60"/>
        <end position="80"/>
    </location>
</feature>
<keyword evidence="3 5" id="KW-1133">Transmembrane helix</keyword>
<dbReference type="InterPro" id="IPR036259">
    <property type="entry name" value="MFS_trans_sf"/>
</dbReference>
<evidence type="ECO:0000256" key="1">
    <source>
        <dbReference type="ARBA" id="ARBA00004651"/>
    </source>
</evidence>
<comment type="subcellular location">
    <subcellularLocation>
        <location evidence="1">Cell membrane</location>
        <topology evidence="1">Multi-pass membrane protein</topology>
    </subcellularLocation>
</comment>
<feature type="transmembrane region" description="Helical" evidence="5">
    <location>
        <begin position="115"/>
        <end position="137"/>
    </location>
</feature>
<name>A0ABY8QWZ8_9MICO</name>
<feature type="transmembrane region" description="Helical" evidence="5">
    <location>
        <begin position="92"/>
        <end position="109"/>
    </location>
</feature>
<feature type="transmembrane region" description="Helical" evidence="5">
    <location>
        <begin position="382"/>
        <end position="404"/>
    </location>
</feature>
<feature type="transmembrane region" description="Helical" evidence="5">
    <location>
        <begin position="177"/>
        <end position="196"/>
    </location>
</feature>
<dbReference type="PANTHER" id="PTHR23523">
    <property type="match status" value="1"/>
</dbReference>
<sequence>MSDPTAAPHRVSDSNPAATLARPGLLIVGILLVAANLRAGLTVVGPLLGEVRADLGLTSVAGSALISLPVLCFAVFSPFAPPLAKRLGMERTLGLSLAVLAVGIVLRSVPWLPALWIGTVLLGIAIATANVILPALLKRDFPGNASRLTGVYSAMQSAMAAAASGLAVPLAGLTPSGWRLAFGLWAGAALIALAVFSPQLRRRTVPAIHDHAPLSQPARFQSPWRHALGWQVSIFMGTQSTLFYVVLTWWPSIEESNGVLPAVAGFHQGLFQLCGIAGSLITAALLHRWHRDQRGTLLLFAPLPAAAILGQLFLPELAILWNALLGLSAGATLVLALALFSLRTGHHAQAAALSGMAQSVGYLLAAAGPILLGALHDATGSWTWPLITLLALQVVQFISGYLSARNRTLP</sequence>
<accession>A0ABY8QWZ8</accession>
<keyword evidence="4 5" id="KW-0472">Membrane</keyword>
<dbReference type="EMBL" id="CP090958">
    <property type="protein sequence ID" value="WGW12789.1"/>
    <property type="molecule type" value="Genomic_DNA"/>
</dbReference>
<evidence type="ECO:0000256" key="4">
    <source>
        <dbReference type="ARBA" id="ARBA00023136"/>
    </source>
</evidence>
<dbReference type="SUPFAM" id="SSF103473">
    <property type="entry name" value="MFS general substrate transporter"/>
    <property type="match status" value="1"/>
</dbReference>
<dbReference type="InterPro" id="IPR011701">
    <property type="entry name" value="MFS"/>
</dbReference>
<dbReference type="Proteomes" id="UP001209083">
    <property type="component" value="Chromosome"/>
</dbReference>
<dbReference type="PROSITE" id="PS50850">
    <property type="entry name" value="MFS"/>
    <property type="match status" value="1"/>
</dbReference>
<evidence type="ECO:0000256" key="2">
    <source>
        <dbReference type="ARBA" id="ARBA00022692"/>
    </source>
</evidence>
<evidence type="ECO:0000313" key="7">
    <source>
        <dbReference type="EMBL" id="WGW12789.1"/>
    </source>
</evidence>
<evidence type="ECO:0000313" key="8">
    <source>
        <dbReference type="Proteomes" id="UP001209083"/>
    </source>
</evidence>
<dbReference type="RefSeq" id="WP_349639595.1">
    <property type="nucleotide sequence ID" value="NZ_CP090958.1"/>
</dbReference>
<reference evidence="7 8" key="1">
    <citation type="submission" date="2023-05" db="EMBL/GenBank/DDBJ databases">
        <title>Lithophilousrod everest ZFBP1038 complete genpme.</title>
        <authorList>
            <person name="Tian M."/>
        </authorList>
    </citation>
    <scope>NUCLEOTIDE SEQUENCE [LARGE SCALE GENOMIC DNA]</scope>
    <source>
        <strain evidence="7 8">ZFBP1038</strain>
    </source>
</reference>
<feature type="transmembrane region" description="Helical" evidence="5">
    <location>
        <begin position="228"/>
        <end position="250"/>
    </location>
</feature>
<feature type="transmembrane region" description="Helical" evidence="5">
    <location>
        <begin position="296"/>
        <end position="314"/>
    </location>
</feature>
<organism evidence="7 8">
    <name type="scientific">Saxibacter everestensis</name>
    <dbReference type="NCBI Taxonomy" id="2909229"/>
    <lineage>
        <taxon>Bacteria</taxon>
        <taxon>Bacillati</taxon>
        <taxon>Actinomycetota</taxon>
        <taxon>Actinomycetes</taxon>
        <taxon>Micrococcales</taxon>
        <taxon>Brevibacteriaceae</taxon>
        <taxon>Saxibacter</taxon>
    </lineage>
</organism>
<feature type="transmembrane region" description="Helical" evidence="5">
    <location>
        <begin position="352"/>
        <end position="376"/>
    </location>
</feature>
<dbReference type="Pfam" id="PF07690">
    <property type="entry name" value="MFS_1"/>
    <property type="match status" value="1"/>
</dbReference>
<dbReference type="InterPro" id="IPR052524">
    <property type="entry name" value="MFS_Cyanate_Porter"/>
</dbReference>
<feature type="transmembrane region" description="Helical" evidence="5">
    <location>
        <begin position="320"/>
        <end position="340"/>
    </location>
</feature>
<feature type="transmembrane region" description="Helical" evidence="5">
    <location>
        <begin position="25"/>
        <end position="48"/>
    </location>
</feature>
<protein>
    <submittedName>
        <fullName evidence="7">MFS transporter</fullName>
    </submittedName>
</protein>
<evidence type="ECO:0000256" key="5">
    <source>
        <dbReference type="SAM" id="Phobius"/>
    </source>
</evidence>
<gene>
    <name evidence="7" type="ORF">LWF01_03170</name>
</gene>
<dbReference type="PANTHER" id="PTHR23523:SF2">
    <property type="entry name" value="2-NITROIMIDAZOLE TRANSPORTER"/>
    <property type="match status" value="1"/>
</dbReference>
<proteinExistence type="predicted"/>
<feature type="transmembrane region" description="Helical" evidence="5">
    <location>
        <begin position="270"/>
        <end position="289"/>
    </location>
</feature>
<keyword evidence="2 5" id="KW-0812">Transmembrane</keyword>
<feature type="transmembrane region" description="Helical" evidence="5">
    <location>
        <begin position="149"/>
        <end position="171"/>
    </location>
</feature>
<dbReference type="InterPro" id="IPR020846">
    <property type="entry name" value="MFS_dom"/>
</dbReference>
<keyword evidence="8" id="KW-1185">Reference proteome</keyword>
<feature type="domain" description="Major facilitator superfamily (MFS) profile" evidence="6">
    <location>
        <begin position="24"/>
        <end position="408"/>
    </location>
</feature>
<evidence type="ECO:0000256" key="3">
    <source>
        <dbReference type="ARBA" id="ARBA00022989"/>
    </source>
</evidence>